<sequence length="247" mass="28098">MPGGFNELRTCRRDAEEICFSQRRRNGLSGRLIVLEGLDGSGKATQAGLLYEALCGRGEQAMKITFPNYESDSSALVKMYLGGAFGQDVNDVNAYAASSFYSVDRYASYKTLWGRFYHDGGTVIADRYTTSNAVHQCSKLPREEWDAYLAWLFDFEYRKIAIPEPDTVVYLDVDPEVSQRLMSQRYHGDEEKKDIHEKNMEYLQHSRQAGQYCAKALGWKRVACTEGGRMRAKEDIHKDVLALIAKR</sequence>
<dbReference type="PANTHER" id="PTHR10344:SF4">
    <property type="entry name" value="UMP-CMP KINASE 2, MITOCHONDRIAL"/>
    <property type="match status" value="1"/>
</dbReference>
<keyword evidence="4" id="KW-0067">ATP-binding</keyword>
<organism evidence="6 7">
    <name type="scientific">Ruthenibacterium lactatiformans</name>
    <dbReference type="NCBI Taxonomy" id="1550024"/>
    <lineage>
        <taxon>Bacteria</taxon>
        <taxon>Bacillati</taxon>
        <taxon>Bacillota</taxon>
        <taxon>Clostridia</taxon>
        <taxon>Eubacteriales</taxon>
        <taxon>Oscillospiraceae</taxon>
        <taxon>Ruthenibacterium</taxon>
    </lineage>
</organism>
<protein>
    <recommendedName>
        <fullName evidence="2">Thymidylate kinase</fullName>
    </recommendedName>
</protein>
<accession>A0A6I3Q538</accession>
<dbReference type="GO" id="GO:0005524">
    <property type="term" value="F:ATP binding"/>
    <property type="evidence" value="ECO:0007669"/>
    <property type="project" value="UniProtKB-KW"/>
</dbReference>
<reference evidence="6 7" key="1">
    <citation type="journal article" date="2019" name="Nat. Med.">
        <title>A library of human gut bacterial isolates paired with longitudinal multiomics data enables mechanistic microbiome research.</title>
        <authorList>
            <person name="Poyet M."/>
            <person name="Groussin M."/>
            <person name="Gibbons S.M."/>
            <person name="Avila-Pacheco J."/>
            <person name="Jiang X."/>
            <person name="Kearney S.M."/>
            <person name="Perrotta A.R."/>
            <person name="Berdy B."/>
            <person name="Zhao S."/>
            <person name="Lieberman T.D."/>
            <person name="Swanson P.K."/>
            <person name="Smith M."/>
            <person name="Roesemann S."/>
            <person name="Alexander J.E."/>
            <person name="Rich S.A."/>
            <person name="Livny J."/>
            <person name="Vlamakis H."/>
            <person name="Clish C."/>
            <person name="Bullock K."/>
            <person name="Deik A."/>
            <person name="Scott J."/>
            <person name="Pierce K.A."/>
            <person name="Xavier R.J."/>
            <person name="Alm E.J."/>
        </authorList>
    </citation>
    <scope>NUCLEOTIDE SEQUENCE [LARGE SCALE GENOMIC DNA]</scope>
    <source>
        <strain evidence="6 7">BIOML-A7</strain>
    </source>
</reference>
<dbReference type="Proteomes" id="UP000449193">
    <property type="component" value="Unassembled WGS sequence"/>
</dbReference>
<comment type="caution">
    <text evidence="6">The sequence shown here is derived from an EMBL/GenBank/DDBJ whole genome shotgun (WGS) entry which is preliminary data.</text>
</comment>
<dbReference type="Gene3D" id="3.40.50.300">
    <property type="entry name" value="P-loop containing nucleotide triphosphate hydrolases"/>
    <property type="match status" value="1"/>
</dbReference>
<evidence type="ECO:0000256" key="1">
    <source>
        <dbReference type="ARBA" id="ARBA00009776"/>
    </source>
</evidence>
<keyword evidence="6" id="KW-0418">Kinase</keyword>
<dbReference type="InterPro" id="IPR027417">
    <property type="entry name" value="P-loop_NTPase"/>
</dbReference>
<feature type="domain" description="Thymidylate kinase-like" evidence="5">
    <location>
        <begin position="35"/>
        <end position="209"/>
    </location>
</feature>
<dbReference type="GO" id="GO:0006227">
    <property type="term" value="P:dUDP biosynthetic process"/>
    <property type="evidence" value="ECO:0007669"/>
    <property type="project" value="TreeGrafter"/>
</dbReference>
<dbReference type="FunFam" id="3.40.50.300:FF:002288">
    <property type="entry name" value="Probable thymidylate kinase"/>
    <property type="match status" value="1"/>
</dbReference>
<dbReference type="GO" id="GO:0006235">
    <property type="term" value="P:dTTP biosynthetic process"/>
    <property type="evidence" value="ECO:0007669"/>
    <property type="project" value="TreeGrafter"/>
</dbReference>
<evidence type="ECO:0000313" key="6">
    <source>
        <dbReference type="EMBL" id="MTS50615.1"/>
    </source>
</evidence>
<dbReference type="InterPro" id="IPR039430">
    <property type="entry name" value="Thymidylate_kin-like_dom"/>
</dbReference>
<dbReference type="GO" id="GO:0005829">
    <property type="term" value="C:cytosol"/>
    <property type="evidence" value="ECO:0007669"/>
    <property type="project" value="TreeGrafter"/>
</dbReference>
<evidence type="ECO:0000256" key="4">
    <source>
        <dbReference type="ARBA" id="ARBA00022840"/>
    </source>
</evidence>
<dbReference type="Pfam" id="PF02223">
    <property type="entry name" value="Thymidylate_kin"/>
    <property type="match status" value="1"/>
</dbReference>
<dbReference type="CDD" id="cd01672">
    <property type="entry name" value="TMPK"/>
    <property type="match status" value="1"/>
</dbReference>
<comment type="similarity">
    <text evidence="1">Belongs to the thymidylate kinase family.</text>
</comment>
<name>A0A6I3Q538_9FIRM</name>
<dbReference type="GO" id="GO:0006233">
    <property type="term" value="P:dTDP biosynthetic process"/>
    <property type="evidence" value="ECO:0007669"/>
    <property type="project" value="TreeGrafter"/>
</dbReference>
<dbReference type="AlphaFoldDB" id="A0A6I3Q538"/>
<gene>
    <name evidence="6" type="ORF">GMD52_03560</name>
</gene>
<dbReference type="SUPFAM" id="SSF52540">
    <property type="entry name" value="P-loop containing nucleoside triphosphate hydrolases"/>
    <property type="match status" value="1"/>
</dbReference>
<evidence type="ECO:0000313" key="7">
    <source>
        <dbReference type="Proteomes" id="UP000449193"/>
    </source>
</evidence>
<proteinExistence type="inferred from homology"/>
<keyword evidence="3" id="KW-0547">Nucleotide-binding</keyword>
<dbReference type="PANTHER" id="PTHR10344">
    <property type="entry name" value="THYMIDYLATE KINASE"/>
    <property type="match status" value="1"/>
</dbReference>
<keyword evidence="6" id="KW-0808">Transferase</keyword>
<dbReference type="EMBL" id="WMZR01000003">
    <property type="protein sequence ID" value="MTS50615.1"/>
    <property type="molecule type" value="Genomic_DNA"/>
</dbReference>
<evidence type="ECO:0000256" key="3">
    <source>
        <dbReference type="ARBA" id="ARBA00022741"/>
    </source>
</evidence>
<evidence type="ECO:0000259" key="5">
    <source>
        <dbReference type="Pfam" id="PF02223"/>
    </source>
</evidence>
<evidence type="ECO:0000256" key="2">
    <source>
        <dbReference type="ARBA" id="ARBA00017144"/>
    </source>
</evidence>
<dbReference type="GO" id="GO:0004798">
    <property type="term" value="F:dTMP kinase activity"/>
    <property type="evidence" value="ECO:0007669"/>
    <property type="project" value="TreeGrafter"/>
</dbReference>